<comment type="caution">
    <text evidence="8">The sequence shown here is derived from an EMBL/GenBank/DDBJ whole genome shotgun (WGS) entry which is preliminary data.</text>
</comment>
<evidence type="ECO:0000313" key="8">
    <source>
        <dbReference type="EMBL" id="PMP68872.1"/>
    </source>
</evidence>
<dbReference type="RefSeq" id="WP_416085075.1">
    <property type="nucleotide sequence ID" value="NZ_JBNAUB010000071.1"/>
</dbReference>
<evidence type="ECO:0000256" key="1">
    <source>
        <dbReference type="ARBA" id="ARBA00004651"/>
    </source>
</evidence>
<protein>
    <submittedName>
        <fullName evidence="8">Na+/H+ antiporter subunit E</fullName>
    </submittedName>
</protein>
<dbReference type="PIRSF" id="PIRSF019239">
    <property type="entry name" value="MrpE"/>
    <property type="match status" value="1"/>
</dbReference>
<dbReference type="PANTHER" id="PTHR34584:SF1">
    <property type="entry name" value="NA(+)_H(+) ANTIPORTER SUBUNIT E1"/>
    <property type="match status" value="1"/>
</dbReference>
<feature type="transmembrane region" description="Helical" evidence="7">
    <location>
        <begin position="6"/>
        <end position="24"/>
    </location>
</feature>
<accession>A0A2J6WG18</accession>
<dbReference type="PANTHER" id="PTHR34584">
    <property type="entry name" value="NA(+)/H(+) ANTIPORTER SUBUNIT E1"/>
    <property type="match status" value="1"/>
</dbReference>
<dbReference type="GO" id="GO:0005886">
    <property type="term" value="C:plasma membrane"/>
    <property type="evidence" value="ECO:0007669"/>
    <property type="project" value="UniProtKB-SubCell"/>
</dbReference>
<evidence type="ECO:0000256" key="4">
    <source>
        <dbReference type="ARBA" id="ARBA00022692"/>
    </source>
</evidence>
<sequence>MEKANYLSKVIFETIVLFLTWILLTESFATSELIFGFLIAFVISIGTADLFTEHGLAHLNPKKLFYLIIYIPYYLYQVVKANVQVAMIVLNPSLPIKPGIVKVKTKLKTDAGKLALANSITLTPGTITMDVVGDELFIHWITVDDESVEGATESIVSPFEKFLKEIFS</sequence>
<gene>
    <name evidence="8" type="ORF">C0189_00495</name>
</gene>
<keyword evidence="4 7" id="KW-0812">Transmembrane</keyword>
<keyword evidence="5 7" id="KW-1133">Transmembrane helix</keyword>
<reference evidence="8 9" key="1">
    <citation type="submission" date="2018-01" db="EMBL/GenBank/DDBJ databases">
        <title>Metagenomic assembled genomes from two thermal pools in the Uzon Caldera, Kamchatka, Russia.</title>
        <authorList>
            <person name="Wilkins L."/>
            <person name="Ettinger C."/>
        </authorList>
    </citation>
    <scope>NUCLEOTIDE SEQUENCE [LARGE SCALE GENOMIC DNA]</scope>
    <source>
        <strain evidence="8">ZAV-07</strain>
    </source>
</reference>
<proteinExistence type="inferred from homology"/>
<feature type="transmembrane region" description="Helical" evidence="7">
    <location>
        <begin position="33"/>
        <end position="52"/>
    </location>
</feature>
<feature type="transmembrane region" description="Helical" evidence="7">
    <location>
        <begin position="64"/>
        <end position="90"/>
    </location>
</feature>
<name>A0A2J6WG18_9BACT</name>
<dbReference type="AlphaFoldDB" id="A0A2J6WG18"/>
<evidence type="ECO:0000313" key="9">
    <source>
        <dbReference type="Proteomes" id="UP000237040"/>
    </source>
</evidence>
<evidence type="ECO:0000256" key="7">
    <source>
        <dbReference type="SAM" id="Phobius"/>
    </source>
</evidence>
<keyword evidence="3" id="KW-1003">Cell membrane</keyword>
<evidence type="ECO:0000256" key="5">
    <source>
        <dbReference type="ARBA" id="ARBA00022989"/>
    </source>
</evidence>
<dbReference type="EMBL" id="PNIL01000005">
    <property type="protein sequence ID" value="PMP68872.1"/>
    <property type="molecule type" value="Genomic_DNA"/>
</dbReference>
<keyword evidence="6 7" id="KW-0472">Membrane</keyword>
<dbReference type="GO" id="GO:0008324">
    <property type="term" value="F:monoatomic cation transmembrane transporter activity"/>
    <property type="evidence" value="ECO:0007669"/>
    <property type="project" value="InterPro"/>
</dbReference>
<dbReference type="InterPro" id="IPR002758">
    <property type="entry name" value="Cation_antiport_E"/>
</dbReference>
<dbReference type="Pfam" id="PF01899">
    <property type="entry name" value="MNHE"/>
    <property type="match status" value="1"/>
</dbReference>
<evidence type="ECO:0000256" key="2">
    <source>
        <dbReference type="ARBA" id="ARBA00006228"/>
    </source>
</evidence>
<comment type="subcellular location">
    <subcellularLocation>
        <location evidence="1">Cell membrane</location>
        <topology evidence="1">Multi-pass membrane protein</topology>
    </subcellularLocation>
</comment>
<dbReference type="Proteomes" id="UP000237040">
    <property type="component" value="Unassembled WGS sequence"/>
</dbReference>
<evidence type="ECO:0000256" key="6">
    <source>
        <dbReference type="ARBA" id="ARBA00023136"/>
    </source>
</evidence>
<evidence type="ECO:0000256" key="3">
    <source>
        <dbReference type="ARBA" id="ARBA00022475"/>
    </source>
</evidence>
<comment type="similarity">
    <text evidence="2">Belongs to the CPA3 antiporters (TC 2.A.63) subunit E family.</text>
</comment>
<organism evidence="8 9">
    <name type="scientific">Caldisericum exile</name>
    <dbReference type="NCBI Taxonomy" id="693075"/>
    <lineage>
        <taxon>Bacteria</taxon>
        <taxon>Pseudomonadati</taxon>
        <taxon>Caldisericota/Cryosericota group</taxon>
        <taxon>Caldisericota</taxon>
        <taxon>Caldisericia</taxon>
        <taxon>Caldisericales</taxon>
        <taxon>Caldisericaceae</taxon>
        <taxon>Caldisericum</taxon>
    </lineage>
</organism>